<protein>
    <submittedName>
        <fullName evidence="1">Uncharacterized protein</fullName>
    </submittedName>
</protein>
<organism evidence="1 2">
    <name type="scientific">Shigella boydii</name>
    <dbReference type="NCBI Taxonomy" id="621"/>
    <lineage>
        <taxon>Bacteria</taxon>
        <taxon>Pseudomonadati</taxon>
        <taxon>Pseudomonadota</taxon>
        <taxon>Gammaproteobacteria</taxon>
        <taxon>Enterobacterales</taxon>
        <taxon>Enterobacteriaceae</taxon>
        <taxon>Shigella</taxon>
    </lineage>
</organism>
<name>A0A9Q5XX06_SHIBO</name>
<accession>A0A9Q5XX06</accession>
<dbReference type="Proteomes" id="UP000218430">
    <property type="component" value="Unassembled WGS sequence"/>
</dbReference>
<evidence type="ECO:0000313" key="2">
    <source>
        <dbReference type="Proteomes" id="UP000218430"/>
    </source>
</evidence>
<dbReference type="AlphaFoldDB" id="A0A9Q5XX06"/>
<gene>
    <name evidence="1" type="ORF">CEH00_20765</name>
</gene>
<sequence length="60" mass="6865">MNTAAYARGFAVTPEQGKSKHVIITVATDTGYHTLFMDKLSTWLSEPPRKSWRLNSLRKR</sequence>
<proteinExistence type="predicted"/>
<evidence type="ECO:0000313" key="1">
    <source>
        <dbReference type="EMBL" id="PAY68599.1"/>
    </source>
</evidence>
<comment type="caution">
    <text evidence="1">The sequence shown here is derived from an EMBL/GenBank/DDBJ whole genome shotgun (WGS) entry which is preliminary data.</text>
</comment>
<reference evidence="2" key="1">
    <citation type="submission" date="2017-06" db="EMBL/GenBank/DDBJ databases">
        <title>WGS of SAMN07203007.</title>
        <authorList>
            <person name="Fouts D."/>
            <person name="Sutton G."/>
            <person name="Nguyen K."/>
            <person name="Thamlikitkul V."/>
        </authorList>
    </citation>
    <scope>NUCLEOTIDE SEQUENCE [LARGE SCALE GENOMIC DNA]</scope>
    <source>
        <strain evidence="2">ESBL-W3-2</strain>
    </source>
</reference>
<dbReference type="EMBL" id="NIYS01000129">
    <property type="protein sequence ID" value="PAY68599.1"/>
    <property type="molecule type" value="Genomic_DNA"/>
</dbReference>